<reference evidence="2" key="1">
    <citation type="submission" date="2021-02" db="EMBL/GenBank/DDBJ databases">
        <title>Fulvivirga sp. S481 isolated from sea water.</title>
        <authorList>
            <person name="Bae S.S."/>
            <person name="Baek K."/>
        </authorList>
    </citation>
    <scope>NUCLEOTIDE SEQUENCE</scope>
    <source>
        <strain evidence="2">S481</strain>
    </source>
</reference>
<feature type="domain" description="Uracil-DNA glycosylase-like" evidence="1">
    <location>
        <begin position="24"/>
        <end position="181"/>
    </location>
</feature>
<gene>
    <name evidence="2" type="ORF">JR347_08535</name>
</gene>
<dbReference type="Proteomes" id="UP000662783">
    <property type="component" value="Chromosome"/>
</dbReference>
<name>A0A974WID9_9BACT</name>
<dbReference type="CDD" id="cd10033">
    <property type="entry name" value="UDG_like"/>
    <property type="match status" value="1"/>
</dbReference>
<dbReference type="InterPro" id="IPR047124">
    <property type="entry name" value="HI_0220.2"/>
</dbReference>
<dbReference type="PANTHER" id="PTHR42160">
    <property type="entry name" value="URACIL-DNA GLYCOSYLASE SUPERFAMILY PROTEIN"/>
    <property type="match status" value="1"/>
</dbReference>
<dbReference type="Pfam" id="PF03167">
    <property type="entry name" value="UDG"/>
    <property type="match status" value="1"/>
</dbReference>
<sequence>MSLIEEIKACTICSQYLVDGVRPVFSFNAKSKIVIIGQAPGRKVHESGIPWDDKSGENLRSWLGVNSEQFYNPDNFAIVPMGFCYPGTGKNGDLPPRPECAPQWHSKILTELKSPQLILLIGSYAQSHYLQGKNKPTLTETVKSYKEYLPNYFVLPHPSPRNNIWKAKNPWFEIELLPELKRNIQLVLN</sequence>
<organism evidence="2 3">
    <name type="scientific">Fulvivirga lutea</name>
    <dbReference type="NCBI Taxonomy" id="2810512"/>
    <lineage>
        <taxon>Bacteria</taxon>
        <taxon>Pseudomonadati</taxon>
        <taxon>Bacteroidota</taxon>
        <taxon>Cytophagia</taxon>
        <taxon>Cytophagales</taxon>
        <taxon>Fulvivirgaceae</taxon>
        <taxon>Fulvivirga</taxon>
    </lineage>
</organism>
<accession>A0A974WID9</accession>
<evidence type="ECO:0000259" key="1">
    <source>
        <dbReference type="SMART" id="SM00986"/>
    </source>
</evidence>
<dbReference type="InterPro" id="IPR005122">
    <property type="entry name" value="Uracil-DNA_glycosylase-like"/>
</dbReference>
<dbReference type="PANTHER" id="PTHR42160:SF1">
    <property type="entry name" value="URACIL-DNA GLYCOSYLASE SUPERFAMILY PROTEIN"/>
    <property type="match status" value="1"/>
</dbReference>
<dbReference type="Gene3D" id="3.40.470.10">
    <property type="entry name" value="Uracil-DNA glycosylase-like domain"/>
    <property type="match status" value="1"/>
</dbReference>
<dbReference type="InterPro" id="IPR036895">
    <property type="entry name" value="Uracil-DNA_glycosylase-like_sf"/>
</dbReference>
<dbReference type="SMART" id="SM00986">
    <property type="entry name" value="UDG"/>
    <property type="match status" value="1"/>
</dbReference>
<keyword evidence="3" id="KW-1185">Reference proteome</keyword>
<dbReference type="AlphaFoldDB" id="A0A974WID9"/>
<evidence type="ECO:0000313" key="3">
    <source>
        <dbReference type="Proteomes" id="UP000662783"/>
    </source>
</evidence>
<dbReference type="EMBL" id="CP070608">
    <property type="protein sequence ID" value="QSE99119.1"/>
    <property type="molecule type" value="Genomic_DNA"/>
</dbReference>
<dbReference type="SUPFAM" id="SSF52141">
    <property type="entry name" value="Uracil-DNA glycosylase-like"/>
    <property type="match status" value="1"/>
</dbReference>
<dbReference type="RefSeq" id="WP_205723630.1">
    <property type="nucleotide sequence ID" value="NZ_CP070608.1"/>
</dbReference>
<proteinExistence type="predicted"/>
<dbReference type="SMART" id="SM00987">
    <property type="entry name" value="UreE_C"/>
    <property type="match status" value="1"/>
</dbReference>
<protein>
    <submittedName>
        <fullName evidence="2">Uracil-DNA glycosylase family protein</fullName>
    </submittedName>
</protein>
<evidence type="ECO:0000313" key="2">
    <source>
        <dbReference type="EMBL" id="QSE99119.1"/>
    </source>
</evidence>
<dbReference type="KEGG" id="fuv:JR347_08535"/>